<evidence type="ECO:0000259" key="4">
    <source>
        <dbReference type="Pfam" id="PF01593"/>
    </source>
</evidence>
<name>A0ABD1JTB6_9TELE</name>
<gene>
    <name evidence="5" type="ORF">ACEWY4_014778</name>
</gene>
<dbReference type="Gene3D" id="3.50.50.60">
    <property type="entry name" value="FAD/NAD(P)-binding domain"/>
    <property type="match status" value="1"/>
</dbReference>
<evidence type="ECO:0000313" key="6">
    <source>
        <dbReference type="Proteomes" id="UP001591681"/>
    </source>
</evidence>
<accession>A0ABD1JTB6</accession>
<dbReference type="PANTHER" id="PTHR10742">
    <property type="entry name" value="FLAVIN MONOAMINE OXIDASE"/>
    <property type="match status" value="1"/>
</dbReference>
<keyword evidence="6" id="KW-1185">Reference proteome</keyword>
<dbReference type="InterPro" id="IPR002937">
    <property type="entry name" value="Amino_oxidase"/>
</dbReference>
<proteinExistence type="predicted"/>
<dbReference type="InterPro" id="IPR036188">
    <property type="entry name" value="FAD/NAD-bd_sf"/>
</dbReference>
<evidence type="ECO:0000256" key="3">
    <source>
        <dbReference type="ARBA" id="ARBA00022827"/>
    </source>
</evidence>
<comment type="caution">
    <text evidence="5">The sequence shown here is derived from an EMBL/GenBank/DDBJ whole genome shotgun (WGS) entry which is preliminary data.</text>
</comment>
<dbReference type="InterPro" id="IPR050281">
    <property type="entry name" value="Flavin_monoamine_oxidase"/>
</dbReference>
<dbReference type="SUPFAM" id="SSF54373">
    <property type="entry name" value="FAD-linked reductases, C-terminal domain"/>
    <property type="match status" value="1"/>
</dbReference>
<protein>
    <recommendedName>
        <fullName evidence="4">Amine oxidase domain-containing protein</fullName>
    </recommendedName>
</protein>
<sequence length="486" mass="53412">MGSSPKIVVLGAGLAGIGAATKLKTLGFKDVTIIEASGEAGGRIAKACFGKTWIDTGAQFIHGASEANPVYCLLKQHGLLTDVVIEDGTELMFHSKGHRVSADLANRVYEAGEEIVRQQHRGSPGKNMGDYFAENSLGLVNSWRVSDEEKMDILSILTLVGKSLLIDIGAQALNSVALDSWQYYTNMGDDLNIEGNMFPLIAKLLEDFPKDCLLLDRPVVKISWDGSFCDHDKRLYPVSVECENGEKFLCDHVVVTFSLGCLKAAPVTMFDPQLPDDKREVIEKLGFGCVNKIFLLYEKAFWERDAGSISLLWEDETPASLSTDSPQWQKNIQFFTVMRPREKFGNVLIGWCTGSVAQHIETMTEAELSAAITCNFRRFMGNPCIPCPKMVLRTQWHSKAFVRGSYSYIPAGVDGVIMDQLADPLSSRKNSSEDLQVLFAGEATIKNLYGTVQGALLSGYREAERLSQHYGRPVPSSTPCSSPTAI</sequence>
<dbReference type="EMBL" id="JBHFQA010000012">
    <property type="protein sequence ID" value="KAL2090090.1"/>
    <property type="molecule type" value="Genomic_DNA"/>
</dbReference>
<keyword evidence="3" id="KW-0274">FAD</keyword>
<evidence type="ECO:0000256" key="1">
    <source>
        <dbReference type="ARBA" id="ARBA00001974"/>
    </source>
</evidence>
<organism evidence="5 6">
    <name type="scientific">Coilia grayii</name>
    <name type="common">Gray's grenadier anchovy</name>
    <dbReference type="NCBI Taxonomy" id="363190"/>
    <lineage>
        <taxon>Eukaryota</taxon>
        <taxon>Metazoa</taxon>
        <taxon>Chordata</taxon>
        <taxon>Craniata</taxon>
        <taxon>Vertebrata</taxon>
        <taxon>Euteleostomi</taxon>
        <taxon>Actinopterygii</taxon>
        <taxon>Neopterygii</taxon>
        <taxon>Teleostei</taxon>
        <taxon>Clupei</taxon>
        <taxon>Clupeiformes</taxon>
        <taxon>Clupeoidei</taxon>
        <taxon>Engraulidae</taxon>
        <taxon>Coilinae</taxon>
        <taxon>Coilia</taxon>
    </lineage>
</organism>
<dbReference type="Gene3D" id="3.90.660.10">
    <property type="match status" value="1"/>
</dbReference>
<dbReference type="PANTHER" id="PTHR10742:SF364">
    <property type="entry name" value="AMINE OXIDASE"/>
    <property type="match status" value="1"/>
</dbReference>
<keyword evidence="2" id="KW-0285">Flavoprotein</keyword>
<dbReference type="SUPFAM" id="SSF51905">
    <property type="entry name" value="FAD/NAD(P)-binding domain"/>
    <property type="match status" value="1"/>
</dbReference>
<evidence type="ECO:0000256" key="2">
    <source>
        <dbReference type="ARBA" id="ARBA00022630"/>
    </source>
</evidence>
<comment type="cofactor">
    <cofactor evidence="1">
        <name>FAD</name>
        <dbReference type="ChEBI" id="CHEBI:57692"/>
    </cofactor>
</comment>
<feature type="domain" description="Amine oxidase" evidence="4">
    <location>
        <begin position="14"/>
        <end position="466"/>
    </location>
</feature>
<dbReference type="AlphaFoldDB" id="A0ABD1JTB6"/>
<evidence type="ECO:0000313" key="5">
    <source>
        <dbReference type="EMBL" id="KAL2090090.1"/>
    </source>
</evidence>
<dbReference type="GO" id="GO:0016491">
    <property type="term" value="F:oxidoreductase activity"/>
    <property type="evidence" value="ECO:0007669"/>
    <property type="project" value="UniProtKB-ARBA"/>
</dbReference>
<dbReference type="Pfam" id="PF01593">
    <property type="entry name" value="Amino_oxidase"/>
    <property type="match status" value="1"/>
</dbReference>
<dbReference type="Proteomes" id="UP001591681">
    <property type="component" value="Unassembled WGS sequence"/>
</dbReference>
<reference evidence="5 6" key="1">
    <citation type="submission" date="2024-09" db="EMBL/GenBank/DDBJ databases">
        <title>A chromosome-level genome assembly of Gray's grenadier anchovy, Coilia grayii.</title>
        <authorList>
            <person name="Fu Z."/>
        </authorList>
    </citation>
    <scope>NUCLEOTIDE SEQUENCE [LARGE SCALE GENOMIC DNA]</scope>
    <source>
        <strain evidence="5">G4</strain>
        <tissue evidence="5">Muscle</tissue>
    </source>
</reference>